<evidence type="ECO:0000313" key="4">
    <source>
        <dbReference type="Proteomes" id="UP000076727"/>
    </source>
</evidence>
<feature type="domain" description="DUF6534" evidence="2">
    <location>
        <begin position="182"/>
        <end position="270"/>
    </location>
</feature>
<feature type="transmembrane region" description="Helical" evidence="1">
    <location>
        <begin position="171"/>
        <end position="197"/>
    </location>
</feature>
<evidence type="ECO:0000259" key="2">
    <source>
        <dbReference type="Pfam" id="PF20152"/>
    </source>
</evidence>
<keyword evidence="1" id="KW-0812">Transmembrane</keyword>
<dbReference type="Pfam" id="PF20152">
    <property type="entry name" value="DUF6534"/>
    <property type="match status" value="1"/>
</dbReference>
<gene>
    <name evidence="3" type="ORF">DAEQUDRAFT_763701</name>
</gene>
<feature type="transmembrane region" description="Helical" evidence="1">
    <location>
        <begin position="131"/>
        <end position="151"/>
    </location>
</feature>
<dbReference type="AlphaFoldDB" id="A0A165S327"/>
<dbReference type="PANTHER" id="PTHR40465:SF1">
    <property type="entry name" value="DUF6534 DOMAIN-CONTAINING PROTEIN"/>
    <property type="match status" value="1"/>
</dbReference>
<proteinExistence type="predicted"/>
<organism evidence="3 4">
    <name type="scientific">Daedalea quercina L-15889</name>
    <dbReference type="NCBI Taxonomy" id="1314783"/>
    <lineage>
        <taxon>Eukaryota</taxon>
        <taxon>Fungi</taxon>
        <taxon>Dikarya</taxon>
        <taxon>Basidiomycota</taxon>
        <taxon>Agaricomycotina</taxon>
        <taxon>Agaricomycetes</taxon>
        <taxon>Polyporales</taxon>
        <taxon>Fomitopsis</taxon>
    </lineage>
</organism>
<evidence type="ECO:0000313" key="3">
    <source>
        <dbReference type="EMBL" id="KZT71470.1"/>
    </source>
</evidence>
<name>A0A165S327_9APHY</name>
<feature type="transmembrane region" description="Helical" evidence="1">
    <location>
        <begin position="98"/>
        <end position="119"/>
    </location>
</feature>
<dbReference type="EMBL" id="KV429045">
    <property type="protein sequence ID" value="KZT71470.1"/>
    <property type="molecule type" value="Genomic_DNA"/>
</dbReference>
<dbReference type="PANTHER" id="PTHR40465">
    <property type="entry name" value="CHROMOSOME 1, WHOLE GENOME SHOTGUN SEQUENCE"/>
    <property type="match status" value="1"/>
</dbReference>
<feature type="transmembrane region" description="Helical" evidence="1">
    <location>
        <begin position="246"/>
        <end position="266"/>
    </location>
</feature>
<keyword evidence="4" id="KW-1185">Reference proteome</keyword>
<keyword evidence="1" id="KW-1133">Transmembrane helix</keyword>
<feature type="transmembrane region" description="Helical" evidence="1">
    <location>
        <begin position="59"/>
        <end position="78"/>
    </location>
</feature>
<accession>A0A165S327</accession>
<dbReference type="Proteomes" id="UP000076727">
    <property type="component" value="Unassembled WGS sequence"/>
</dbReference>
<dbReference type="OrthoDB" id="3251949at2759"/>
<evidence type="ECO:0000256" key="1">
    <source>
        <dbReference type="SAM" id="Phobius"/>
    </source>
</evidence>
<dbReference type="InterPro" id="IPR045339">
    <property type="entry name" value="DUF6534"/>
</dbReference>
<keyword evidence="1" id="KW-0472">Membrane</keyword>
<sequence>MSTNAETGPPDTGTSGPILFRALFQYFLQGVVLSQGCADRPAVAGAKIWSVQTDREDRVALRIYVLALVLLSILQTILETYKVWHEVIDQHHWYMSSLHWSEFLLNGLICTFCEAFLIRRCWKITGKNNRVILPLATLSFAMLVANVYLAVRIDKLINVATGYADPLKAGHWAFPFWVFGSLVLSLTLTSILSWCLYKSKVGISQADELVQTIINVTWETAALPTASTIVAAAFYCSRQLTRVRHLDLFFILLTAKLYTLGILRTLNLRVRFRERLASHDLGGRQSLSDYQWDSDAPARTGSTDTCVGPHDLVSPKTTWVDRSRSASEDGTLPI</sequence>
<feature type="transmembrane region" description="Helical" evidence="1">
    <location>
        <begin position="209"/>
        <end position="234"/>
    </location>
</feature>
<reference evidence="3 4" key="1">
    <citation type="journal article" date="2016" name="Mol. Biol. Evol.">
        <title>Comparative Genomics of Early-Diverging Mushroom-Forming Fungi Provides Insights into the Origins of Lignocellulose Decay Capabilities.</title>
        <authorList>
            <person name="Nagy L.G."/>
            <person name="Riley R."/>
            <person name="Tritt A."/>
            <person name="Adam C."/>
            <person name="Daum C."/>
            <person name="Floudas D."/>
            <person name="Sun H."/>
            <person name="Yadav J.S."/>
            <person name="Pangilinan J."/>
            <person name="Larsson K.H."/>
            <person name="Matsuura K."/>
            <person name="Barry K."/>
            <person name="Labutti K."/>
            <person name="Kuo R."/>
            <person name="Ohm R.A."/>
            <person name="Bhattacharya S.S."/>
            <person name="Shirouzu T."/>
            <person name="Yoshinaga Y."/>
            <person name="Martin F.M."/>
            <person name="Grigoriev I.V."/>
            <person name="Hibbett D.S."/>
        </authorList>
    </citation>
    <scope>NUCLEOTIDE SEQUENCE [LARGE SCALE GENOMIC DNA]</scope>
    <source>
        <strain evidence="3 4">L-15889</strain>
    </source>
</reference>
<dbReference type="STRING" id="1314783.A0A165S327"/>
<protein>
    <recommendedName>
        <fullName evidence="2">DUF6534 domain-containing protein</fullName>
    </recommendedName>
</protein>